<dbReference type="SUPFAM" id="SSF51735">
    <property type="entry name" value="NAD(P)-binding Rossmann-fold domains"/>
    <property type="match status" value="1"/>
</dbReference>
<dbReference type="InParanoid" id="A0A2J6TWB3"/>
<organism evidence="4 5">
    <name type="scientific">Hyaloscypha bicolor E</name>
    <dbReference type="NCBI Taxonomy" id="1095630"/>
    <lineage>
        <taxon>Eukaryota</taxon>
        <taxon>Fungi</taxon>
        <taxon>Dikarya</taxon>
        <taxon>Ascomycota</taxon>
        <taxon>Pezizomycotina</taxon>
        <taxon>Leotiomycetes</taxon>
        <taxon>Helotiales</taxon>
        <taxon>Hyaloscyphaceae</taxon>
        <taxon>Hyaloscypha</taxon>
        <taxon>Hyaloscypha bicolor</taxon>
    </lineage>
</organism>
<feature type="domain" description="NmrA-like" evidence="3">
    <location>
        <begin position="3"/>
        <end position="277"/>
    </location>
</feature>
<protein>
    <submittedName>
        <fullName evidence="4">NAD(P)-binding protein</fullName>
    </submittedName>
</protein>
<dbReference type="InterPro" id="IPR051164">
    <property type="entry name" value="NmrA-like_oxidored"/>
</dbReference>
<keyword evidence="5" id="KW-1185">Reference proteome</keyword>
<dbReference type="Gene3D" id="3.90.25.10">
    <property type="entry name" value="UDP-galactose 4-epimerase, domain 1"/>
    <property type="match status" value="1"/>
</dbReference>
<evidence type="ECO:0000259" key="3">
    <source>
        <dbReference type="Pfam" id="PF05368"/>
    </source>
</evidence>
<dbReference type="AlphaFoldDB" id="A0A2J6TWB3"/>
<dbReference type="GeneID" id="36587015"/>
<dbReference type="GO" id="GO:0005634">
    <property type="term" value="C:nucleus"/>
    <property type="evidence" value="ECO:0007669"/>
    <property type="project" value="TreeGrafter"/>
</dbReference>
<dbReference type="Gene3D" id="3.40.50.720">
    <property type="entry name" value="NAD(P)-binding Rossmann-like Domain"/>
    <property type="match status" value="1"/>
</dbReference>
<dbReference type="OrthoDB" id="9997102at2759"/>
<sequence length="304" mass="33053">MATKTFLIVGATGTQGSSVVSAILSTASLPSIEILALTRNTSSSKAKALAALDPRVTLLAGDPTAPEEIFKNANTQIDGVFCVTVHGPKGSEEAQAEGLIDASIAHGVKHFVFTSADRGGEVVSDTNPTPVAHIATKYRIELYLKEKTKGMSMAWTILRPTTFMDNMSPNFEGKAFEAMWRQVGKKPVQLVAASDIGHFAGVALLQPEKYSGKCIGIAGDELNFEEALVIFKRTMGFDMPTTFCAVGSIVKIAMPDMGAMFKWFEKDGYNVDIKKCRQEYPQLQDFATWLEKSSGFKKQEVHEK</sequence>
<dbReference type="Proteomes" id="UP000235371">
    <property type="component" value="Unassembled WGS sequence"/>
</dbReference>
<dbReference type="PANTHER" id="PTHR42748">
    <property type="entry name" value="NITROGEN METABOLITE REPRESSION PROTEIN NMRA FAMILY MEMBER"/>
    <property type="match status" value="1"/>
</dbReference>
<name>A0A2J6TWB3_9HELO</name>
<evidence type="ECO:0000256" key="1">
    <source>
        <dbReference type="ARBA" id="ARBA00006328"/>
    </source>
</evidence>
<comment type="similarity">
    <text evidence="1">Belongs to the NmrA-type oxidoreductase family.</text>
</comment>
<dbReference type="STRING" id="1095630.A0A2J6TWB3"/>
<dbReference type="Pfam" id="PF05368">
    <property type="entry name" value="NmrA"/>
    <property type="match status" value="1"/>
</dbReference>
<evidence type="ECO:0000313" key="4">
    <source>
        <dbReference type="EMBL" id="PMD67281.1"/>
    </source>
</evidence>
<evidence type="ECO:0000256" key="2">
    <source>
        <dbReference type="ARBA" id="ARBA00022857"/>
    </source>
</evidence>
<keyword evidence="2" id="KW-0521">NADP</keyword>
<dbReference type="InterPro" id="IPR008030">
    <property type="entry name" value="NmrA-like"/>
</dbReference>
<gene>
    <name evidence="4" type="ORF">K444DRAFT_606208</name>
</gene>
<evidence type="ECO:0000313" key="5">
    <source>
        <dbReference type="Proteomes" id="UP000235371"/>
    </source>
</evidence>
<dbReference type="PANTHER" id="PTHR42748:SF7">
    <property type="entry name" value="NMRA LIKE REDOX SENSOR 1-RELATED"/>
    <property type="match status" value="1"/>
</dbReference>
<reference evidence="4 5" key="1">
    <citation type="submission" date="2016-04" db="EMBL/GenBank/DDBJ databases">
        <title>A degradative enzymes factory behind the ericoid mycorrhizal symbiosis.</title>
        <authorList>
            <consortium name="DOE Joint Genome Institute"/>
            <person name="Martino E."/>
            <person name="Morin E."/>
            <person name="Grelet G."/>
            <person name="Kuo A."/>
            <person name="Kohler A."/>
            <person name="Daghino S."/>
            <person name="Barry K."/>
            <person name="Choi C."/>
            <person name="Cichocki N."/>
            <person name="Clum A."/>
            <person name="Copeland A."/>
            <person name="Hainaut M."/>
            <person name="Haridas S."/>
            <person name="Labutti K."/>
            <person name="Lindquist E."/>
            <person name="Lipzen A."/>
            <person name="Khouja H.-R."/>
            <person name="Murat C."/>
            <person name="Ohm R."/>
            <person name="Olson A."/>
            <person name="Spatafora J."/>
            <person name="Veneault-Fourrey C."/>
            <person name="Henrissat B."/>
            <person name="Grigoriev I."/>
            <person name="Martin F."/>
            <person name="Perotto S."/>
        </authorList>
    </citation>
    <scope>NUCLEOTIDE SEQUENCE [LARGE SCALE GENOMIC DNA]</scope>
    <source>
        <strain evidence="4 5">E</strain>
    </source>
</reference>
<dbReference type="RefSeq" id="XP_024744185.1">
    <property type="nucleotide sequence ID" value="XM_024878938.1"/>
</dbReference>
<proteinExistence type="inferred from homology"/>
<accession>A0A2J6TWB3</accession>
<dbReference type="EMBL" id="KZ613740">
    <property type="protein sequence ID" value="PMD67281.1"/>
    <property type="molecule type" value="Genomic_DNA"/>
</dbReference>
<dbReference type="InterPro" id="IPR036291">
    <property type="entry name" value="NAD(P)-bd_dom_sf"/>
</dbReference>